<evidence type="ECO:0000256" key="5">
    <source>
        <dbReference type="SAM" id="Phobius"/>
    </source>
</evidence>
<evidence type="ECO:0000256" key="1">
    <source>
        <dbReference type="ARBA" id="ARBA00004127"/>
    </source>
</evidence>
<proteinExistence type="predicted"/>
<dbReference type="InterPro" id="IPR010652">
    <property type="entry name" value="DUF1232"/>
</dbReference>
<keyword evidence="2 5" id="KW-0812">Transmembrane</keyword>
<comment type="caution">
    <text evidence="7">The sequence shown here is derived from an EMBL/GenBank/DDBJ whole genome shotgun (WGS) entry which is preliminary data.</text>
</comment>
<evidence type="ECO:0000313" key="8">
    <source>
        <dbReference type="Proteomes" id="UP001318301"/>
    </source>
</evidence>
<organism evidence="7 8">
    <name type="scientific">Aquirufa beregesia</name>
    <dbReference type="NCBI Taxonomy" id="2516556"/>
    <lineage>
        <taxon>Bacteria</taxon>
        <taxon>Pseudomonadati</taxon>
        <taxon>Bacteroidota</taxon>
        <taxon>Cytophagia</taxon>
        <taxon>Cytophagales</taxon>
        <taxon>Flectobacillaceae</taxon>
        <taxon>Aquirufa</taxon>
    </lineage>
</organism>
<feature type="domain" description="DUF1232" evidence="6">
    <location>
        <begin position="94"/>
        <end position="129"/>
    </location>
</feature>
<evidence type="ECO:0000256" key="3">
    <source>
        <dbReference type="ARBA" id="ARBA00022989"/>
    </source>
</evidence>
<keyword evidence="8" id="KW-1185">Reference proteome</keyword>
<dbReference type="EMBL" id="SEWW01000001">
    <property type="protein sequence ID" value="NGZ43025.1"/>
    <property type="molecule type" value="Genomic_DNA"/>
</dbReference>
<feature type="transmembrane region" description="Helical" evidence="5">
    <location>
        <begin position="89"/>
        <end position="108"/>
    </location>
</feature>
<evidence type="ECO:0000259" key="6">
    <source>
        <dbReference type="Pfam" id="PF06803"/>
    </source>
</evidence>
<reference evidence="7 8" key="1">
    <citation type="submission" date="2019-02" db="EMBL/GenBank/DDBJ databases">
        <title>Genome of a new Bacteroidetes strain.</title>
        <authorList>
            <person name="Pitt A."/>
        </authorList>
    </citation>
    <scope>NUCLEOTIDE SEQUENCE [LARGE SCALE GENOMIC DNA]</scope>
    <source>
        <strain evidence="7 8">50C-KIRBA</strain>
    </source>
</reference>
<evidence type="ECO:0000256" key="4">
    <source>
        <dbReference type="ARBA" id="ARBA00023136"/>
    </source>
</evidence>
<dbReference type="Pfam" id="PF06803">
    <property type="entry name" value="DUF1232"/>
    <property type="match status" value="1"/>
</dbReference>
<evidence type="ECO:0000313" key="7">
    <source>
        <dbReference type="EMBL" id="NGZ43025.1"/>
    </source>
</evidence>
<protein>
    <submittedName>
        <fullName evidence="7">DUF1232 domain-containing protein</fullName>
    </submittedName>
</protein>
<comment type="subcellular location">
    <subcellularLocation>
        <location evidence="1">Endomembrane system</location>
        <topology evidence="1">Multi-pass membrane protein</topology>
    </subcellularLocation>
</comment>
<gene>
    <name evidence="7" type="ORF">EWU23_00885</name>
</gene>
<keyword evidence="4 5" id="KW-0472">Membrane</keyword>
<evidence type="ECO:0000256" key="2">
    <source>
        <dbReference type="ARBA" id="ARBA00022692"/>
    </source>
</evidence>
<accession>A0ABX0ETH0</accession>
<dbReference type="Proteomes" id="UP001318301">
    <property type="component" value="Unassembled WGS sequence"/>
</dbReference>
<sequence length="145" mass="16479">MDNSMFMTRKITFIDRILSSQFFKEALDKGEDLMANNKYGLLNLVKRALQKVNATAAQSNLSVVRLLNHYIVLFSQLIKAYVQGTYRKLPAITLAKIAAVLIYFISPFDFIPDLLPIIGFTDDLALVLWVGGSIKQELDEFEKQM</sequence>
<keyword evidence="3 5" id="KW-1133">Transmembrane helix</keyword>
<name>A0ABX0ETH0_9BACT</name>